<dbReference type="Pfam" id="PF05845">
    <property type="entry name" value="PhnH"/>
    <property type="match status" value="1"/>
</dbReference>
<dbReference type="Proteomes" id="UP001549110">
    <property type="component" value="Unassembled WGS sequence"/>
</dbReference>
<gene>
    <name evidence="1" type="ORF">ABID41_000962</name>
</gene>
<name>A0ABV2EFZ5_9CAUL</name>
<protein>
    <submittedName>
        <fullName evidence="1">Alpha-D-ribose 1-methylphosphonate 5-triphosphate synthase subunit PhnH</fullName>
        <ecNumber evidence="1">2.7.8.37</ecNumber>
    </submittedName>
</protein>
<dbReference type="RefSeq" id="WP_331932204.1">
    <property type="nucleotide sequence ID" value="NZ_JBEPLU010000001.1"/>
</dbReference>
<keyword evidence="2" id="KW-1185">Reference proteome</keyword>
<proteinExistence type="predicted"/>
<evidence type="ECO:0000313" key="2">
    <source>
        <dbReference type="Proteomes" id="UP001549110"/>
    </source>
</evidence>
<keyword evidence="1" id="KW-0808">Transferase</keyword>
<reference evidence="1 2" key="1">
    <citation type="submission" date="2024-06" db="EMBL/GenBank/DDBJ databases">
        <title>Genomic Encyclopedia of Type Strains, Phase IV (KMG-IV): sequencing the most valuable type-strain genomes for metagenomic binning, comparative biology and taxonomic classification.</title>
        <authorList>
            <person name="Goeker M."/>
        </authorList>
    </citation>
    <scope>NUCLEOTIDE SEQUENCE [LARGE SCALE GENOMIC DNA]</scope>
    <source>
        <strain evidence="1 2">DSM 17809</strain>
    </source>
</reference>
<dbReference type="PIRSF" id="PIRSF020680">
    <property type="entry name" value="PhnH"/>
    <property type="match status" value="1"/>
</dbReference>
<dbReference type="InterPro" id="IPR038058">
    <property type="entry name" value="PhnH-like_sp"/>
</dbReference>
<dbReference type="GO" id="GO:0061693">
    <property type="term" value="F:alpha-D-ribose 1-methylphosphonate 5-triphosphate synthase activity"/>
    <property type="evidence" value="ECO:0007669"/>
    <property type="project" value="UniProtKB-EC"/>
</dbReference>
<dbReference type="InterPro" id="IPR008772">
    <property type="entry name" value="Phosphonate_metab_PhnH"/>
</dbReference>
<dbReference type="Gene3D" id="3.40.50.11310">
    <property type="entry name" value="Bacterial phosphonate metabolism protein PhnH"/>
    <property type="match status" value="1"/>
</dbReference>
<dbReference type="EC" id="2.7.8.37" evidence="1"/>
<evidence type="ECO:0000313" key="1">
    <source>
        <dbReference type="EMBL" id="MET3525867.1"/>
    </source>
</evidence>
<dbReference type="SUPFAM" id="SSF159709">
    <property type="entry name" value="PhnH-like"/>
    <property type="match status" value="1"/>
</dbReference>
<organism evidence="1 2">
    <name type="scientific">Phenylobacterium koreense</name>
    <dbReference type="NCBI Taxonomy" id="266125"/>
    <lineage>
        <taxon>Bacteria</taxon>
        <taxon>Pseudomonadati</taxon>
        <taxon>Pseudomonadota</taxon>
        <taxon>Alphaproteobacteria</taxon>
        <taxon>Caulobacterales</taxon>
        <taxon>Caulobacteraceae</taxon>
        <taxon>Phenylobacterium</taxon>
    </lineage>
</organism>
<dbReference type="EMBL" id="JBEPLU010000001">
    <property type="protein sequence ID" value="MET3525867.1"/>
    <property type="molecule type" value="Genomic_DNA"/>
</dbReference>
<comment type="caution">
    <text evidence="1">The sequence shown here is derived from an EMBL/GenBank/DDBJ whole genome shotgun (WGS) entry which is preliminary data.</text>
</comment>
<sequence length="204" mass="21369">MSAVLDAITTKPGFSDPARDSQKVFRVLLDAVARPGTIAKTPVAPEPPAGLSTAAGAVALSLFDFETRVWLDDKVRSDAVAAWLRFHCGCPLTTDPAQAHFALVGDLASAPPLSAFMQGDPRYPDQSTTLIIEVPALAGGLPVEISGPGIRDTALISPVGPTAEFWAAAQDNHEQFQCGVDLIFTAGDSLFGLPRSSSITPKES</sequence>
<dbReference type="NCBIfam" id="TIGR03292">
    <property type="entry name" value="PhnH_redo"/>
    <property type="match status" value="1"/>
</dbReference>
<accession>A0ABV2EFZ5</accession>